<dbReference type="RefSeq" id="WP_184581400.1">
    <property type="nucleotide sequence ID" value="NZ_JACHJT010000001.1"/>
</dbReference>
<dbReference type="Proteomes" id="UP000523007">
    <property type="component" value="Unassembled WGS sequence"/>
</dbReference>
<proteinExistence type="predicted"/>
<dbReference type="AlphaFoldDB" id="A0A7W7RKU4"/>
<keyword evidence="1" id="KW-1133">Transmembrane helix</keyword>
<reference evidence="2 3" key="1">
    <citation type="submission" date="2020-08" db="EMBL/GenBank/DDBJ databases">
        <title>Sequencing the genomes of 1000 actinobacteria strains.</title>
        <authorList>
            <person name="Klenk H.-P."/>
        </authorList>
    </citation>
    <scope>NUCLEOTIDE SEQUENCE [LARGE SCALE GENOMIC DNA]</scope>
    <source>
        <strain evidence="2 3">DSM 102030</strain>
    </source>
</reference>
<organism evidence="2 3">
    <name type="scientific">Lipingzhangella halophila</name>
    <dbReference type="NCBI Taxonomy" id="1783352"/>
    <lineage>
        <taxon>Bacteria</taxon>
        <taxon>Bacillati</taxon>
        <taxon>Actinomycetota</taxon>
        <taxon>Actinomycetes</taxon>
        <taxon>Streptosporangiales</taxon>
        <taxon>Nocardiopsidaceae</taxon>
        <taxon>Lipingzhangella</taxon>
    </lineage>
</organism>
<dbReference type="InterPro" id="IPR021424">
    <property type="entry name" value="PorA"/>
</dbReference>
<dbReference type="Pfam" id="PF11271">
    <property type="entry name" value="PorA"/>
    <property type="match status" value="1"/>
</dbReference>
<accession>A0A7W7RKU4</accession>
<feature type="transmembrane region" description="Helical" evidence="1">
    <location>
        <begin position="280"/>
        <end position="300"/>
    </location>
</feature>
<keyword evidence="1" id="KW-0812">Transmembrane</keyword>
<keyword evidence="1" id="KW-0472">Membrane</keyword>
<comment type="caution">
    <text evidence="2">The sequence shown here is derived from an EMBL/GenBank/DDBJ whole genome shotgun (WGS) entry which is preliminary data.</text>
</comment>
<evidence type="ECO:0008006" key="4">
    <source>
        <dbReference type="Google" id="ProtNLM"/>
    </source>
</evidence>
<keyword evidence="3" id="KW-1185">Reference proteome</keyword>
<dbReference type="EMBL" id="JACHJT010000001">
    <property type="protein sequence ID" value="MBB4933829.1"/>
    <property type="molecule type" value="Genomic_DNA"/>
</dbReference>
<protein>
    <recommendedName>
        <fullName evidence="4">DUF3068 domain-containing protein</fullName>
    </recommendedName>
</protein>
<gene>
    <name evidence="2" type="ORF">F4561_004649</name>
</gene>
<sequence length="308" mass="34354">MRRTIAVVCIALGVFSISLAPMLRFWVADAVMKTPMDYYDQKVNRGENVTYFSIEDVELVEGATVEATTTLRSDVAASGDDTVVWDQFTWVEDVDTGYGITSTARRAAHDRVSGESVDCCDPSVNDEMVHQEGQAFKFPFMTEQKDYEFFDTTVQETHPIRFDGEETIDGMETYRFVQEIDPTKIGERDLPRDLVGMDGEGDVTADEMYSVTRTYWIEPTTGTPIHLSEEQRRVGQVDGEEVLVFFEGDMVWTDETVDSNIESTQDSLASLNLIRGTVPLLLVVAGVGFLAPGVLLLVLAGQGRRARQ</sequence>
<evidence type="ECO:0000256" key="1">
    <source>
        <dbReference type="SAM" id="Phobius"/>
    </source>
</evidence>
<evidence type="ECO:0000313" key="3">
    <source>
        <dbReference type="Proteomes" id="UP000523007"/>
    </source>
</evidence>
<evidence type="ECO:0000313" key="2">
    <source>
        <dbReference type="EMBL" id="MBB4933829.1"/>
    </source>
</evidence>
<name>A0A7W7RKU4_9ACTN</name>